<accession>A0AAV4RRQ6</accession>
<proteinExistence type="predicted"/>
<feature type="compositionally biased region" description="Basic and acidic residues" evidence="1">
    <location>
        <begin position="165"/>
        <end position="182"/>
    </location>
</feature>
<sequence>MTHIWEEREREEIIIAPHLFERKEKMADNPKNLVLFLTCRWREETILPALLLREERRGHQKPNRAKTEQERKIERRMGGREGKNIHKNPVIYVEEETFQRFRTEIIEACKTSPRKKDRWLSRSLSNDAHLGGERKWGNNYSASFIRTERNNGGQPRKTWPYSDLQMERRNDSPRTVIEEERRGHQKANRAKTEQERKIERRMGGREGKNIHKTPLYTKKKKLFRGSGAK</sequence>
<feature type="compositionally biased region" description="Basic and acidic residues" evidence="1">
    <location>
        <begin position="190"/>
        <end position="209"/>
    </location>
</feature>
<dbReference type="Proteomes" id="UP001054837">
    <property type="component" value="Unassembled WGS sequence"/>
</dbReference>
<protein>
    <submittedName>
        <fullName evidence="2">Uncharacterized protein</fullName>
    </submittedName>
</protein>
<keyword evidence="3" id="KW-1185">Reference proteome</keyword>
<dbReference type="AlphaFoldDB" id="A0AAV4RRQ6"/>
<dbReference type="EMBL" id="BPLQ01006558">
    <property type="protein sequence ID" value="GIY23511.1"/>
    <property type="molecule type" value="Genomic_DNA"/>
</dbReference>
<evidence type="ECO:0000313" key="3">
    <source>
        <dbReference type="Proteomes" id="UP001054837"/>
    </source>
</evidence>
<evidence type="ECO:0000256" key="1">
    <source>
        <dbReference type="SAM" id="MobiDB-lite"/>
    </source>
</evidence>
<evidence type="ECO:0000313" key="2">
    <source>
        <dbReference type="EMBL" id="GIY23511.1"/>
    </source>
</evidence>
<comment type="caution">
    <text evidence="2">The sequence shown here is derived from an EMBL/GenBank/DDBJ whole genome shotgun (WGS) entry which is preliminary data.</text>
</comment>
<name>A0AAV4RRQ6_9ARAC</name>
<gene>
    <name evidence="2" type="ORF">CDAR_477491</name>
</gene>
<reference evidence="2 3" key="1">
    <citation type="submission" date="2021-06" db="EMBL/GenBank/DDBJ databases">
        <title>Caerostris darwini draft genome.</title>
        <authorList>
            <person name="Kono N."/>
            <person name="Arakawa K."/>
        </authorList>
    </citation>
    <scope>NUCLEOTIDE SEQUENCE [LARGE SCALE GENOMIC DNA]</scope>
</reference>
<organism evidence="2 3">
    <name type="scientific">Caerostris darwini</name>
    <dbReference type="NCBI Taxonomy" id="1538125"/>
    <lineage>
        <taxon>Eukaryota</taxon>
        <taxon>Metazoa</taxon>
        <taxon>Ecdysozoa</taxon>
        <taxon>Arthropoda</taxon>
        <taxon>Chelicerata</taxon>
        <taxon>Arachnida</taxon>
        <taxon>Araneae</taxon>
        <taxon>Araneomorphae</taxon>
        <taxon>Entelegynae</taxon>
        <taxon>Araneoidea</taxon>
        <taxon>Araneidae</taxon>
        <taxon>Caerostris</taxon>
    </lineage>
</organism>
<feature type="region of interest" description="Disordered" evidence="1">
    <location>
        <begin position="147"/>
        <end position="229"/>
    </location>
</feature>